<dbReference type="AlphaFoldDB" id="A0A4R1L783"/>
<dbReference type="InterPro" id="IPR039421">
    <property type="entry name" value="Type_1_exporter"/>
</dbReference>
<keyword evidence="3" id="KW-1003">Cell membrane</keyword>
<dbReference type="CDD" id="cd18541">
    <property type="entry name" value="ABC_6TM_TmrB_like"/>
    <property type="match status" value="1"/>
</dbReference>
<feature type="domain" description="ABC transmembrane type-1" evidence="11">
    <location>
        <begin position="20"/>
        <end position="302"/>
    </location>
</feature>
<keyword evidence="6 12" id="KW-0067">ATP-binding</keyword>
<dbReference type="Proteomes" id="UP000295210">
    <property type="component" value="Unassembled WGS sequence"/>
</dbReference>
<feature type="transmembrane region" description="Helical" evidence="9">
    <location>
        <begin position="281"/>
        <end position="300"/>
    </location>
</feature>
<dbReference type="InterPro" id="IPR003439">
    <property type="entry name" value="ABC_transporter-like_ATP-bd"/>
</dbReference>
<keyword evidence="4 9" id="KW-0812">Transmembrane</keyword>
<feature type="transmembrane region" description="Helical" evidence="9">
    <location>
        <begin position="20"/>
        <end position="44"/>
    </location>
</feature>
<sequence length="596" mass="66363">MFSRLKPLYPYLHRYRRSFLWGGLAAVLTNVIWIFFPQIIRIAIDDLNHGVTRQKILYYAGLIVAVSAAKGVFLFLTRWIIIGISREIEFDMRNDLFKRLEQQPPEYYQQHRTGDIMARMTNDLNAVRMLLGPAIMYSANTILFSVGALYFLLRISPFLTLVALAPLPLASILVQAMGGRIHQRFERIQAMFSDISAQAQENFSGARLVRAFAQEEAQIEAFEKSNREYIRRGLHLVQLMGMLWPTLEFILGLAMAITLLVGGHQVLTHRISVGDFVAFNTYMLLLTWPVIALGWVVNLFERGTASVTRINELLTDKPAIDDRDATVSPDTALRGEIEFRDLHFSYPVVADPTASGPAASGDPAEVLHGISLRIPAGTSLALVGPTGAGKSSLVSLIPRLYDAPPGSLLIDGRPVRDYPLATLRSNIGFVPQETFLFSESIRGNIAFGVPHATDEEIFAAAEAAHIRREIEEFPKGFDTMVGERGVTLSGGQKQRSAIARAILRDPRILILDDSLASVDTYTEERILEELRRIMQGRTTILISHRISTVRAADQIAVLVHGRIAELGAHDELLALNGYYASLYQKQLLEEELAVAT</sequence>
<dbReference type="SUPFAM" id="SSF52540">
    <property type="entry name" value="P-loop containing nucleoside triphosphate hydrolases"/>
    <property type="match status" value="1"/>
</dbReference>
<feature type="transmembrane region" description="Helical" evidence="9">
    <location>
        <begin position="56"/>
        <end position="76"/>
    </location>
</feature>
<evidence type="ECO:0000259" key="11">
    <source>
        <dbReference type="PROSITE" id="PS50929"/>
    </source>
</evidence>
<dbReference type="InterPro" id="IPR036640">
    <property type="entry name" value="ABC1_TM_sf"/>
</dbReference>
<dbReference type="OrthoDB" id="9770415at2"/>
<dbReference type="RefSeq" id="WP_131994626.1">
    <property type="nucleotide sequence ID" value="NZ_SMGK01000002.1"/>
</dbReference>
<accession>A0A4R1L783</accession>
<dbReference type="GO" id="GO:0005886">
    <property type="term" value="C:plasma membrane"/>
    <property type="evidence" value="ECO:0007669"/>
    <property type="project" value="UniProtKB-SubCell"/>
</dbReference>
<dbReference type="GO" id="GO:0005524">
    <property type="term" value="F:ATP binding"/>
    <property type="evidence" value="ECO:0007669"/>
    <property type="project" value="UniProtKB-KW"/>
</dbReference>
<dbReference type="PANTHER" id="PTHR43394">
    <property type="entry name" value="ATP-DEPENDENT PERMEASE MDL1, MITOCHONDRIAL"/>
    <property type="match status" value="1"/>
</dbReference>
<keyword evidence="2" id="KW-0813">Transport</keyword>
<keyword evidence="7 9" id="KW-1133">Transmembrane helix</keyword>
<dbReference type="Pfam" id="PF00005">
    <property type="entry name" value="ABC_tran"/>
    <property type="match status" value="1"/>
</dbReference>
<evidence type="ECO:0000256" key="5">
    <source>
        <dbReference type="ARBA" id="ARBA00022741"/>
    </source>
</evidence>
<evidence type="ECO:0000256" key="3">
    <source>
        <dbReference type="ARBA" id="ARBA00022475"/>
    </source>
</evidence>
<feature type="transmembrane region" description="Helical" evidence="9">
    <location>
        <begin position="236"/>
        <end position="261"/>
    </location>
</feature>
<proteinExistence type="predicted"/>
<dbReference type="EMBL" id="SMGK01000002">
    <property type="protein sequence ID" value="TCK74088.1"/>
    <property type="molecule type" value="Genomic_DNA"/>
</dbReference>
<dbReference type="SUPFAM" id="SSF90123">
    <property type="entry name" value="ABC transporter transmembrane region"/>
    <property type="match status" value="1"/>
</dbReference>
<evidence type="ECO:0000256" key="4">
    <source>
        <dbReference type="ARBA" id="ARBA00022692"/>
    </source>
</evidence>
<evidence type="ECO:0000256" key="8">
    <source>
        <dbReference type="ARBA" id="ARBA00023136"/>
    </source>
</evidence>
<gene>
    <name evidence="12" type="ORF">C7378_1708</name>
</gene>
<dbReference type="InterPro" id="IPR003593">
    <property type="entry name" value="AAA+_ATPase"/>
</dbReference>
<dbReference type="GO" id="GO:0016887">
    <property type="term" value="F:ATP hydrolysis activity"/>
    <property type="evidence" value="ECO:0007669"/>
    <property type="project" value="InterPro"/>
</dbReference>
<evidence type="ECO:0000313" key="13">
    <source>
        <dbReference type="Proteomes" id="UP000295210"/>
    </source>
</evidence>
<dbReference type="FunFam" id="3.40.50.300:FF:000221">
    <property type="entry name" value="Multidrug ABC transporter ATP-binding protein"/>
    <property type="match status" value="1"/>
</dbReference>
<evidence type="ECO:0000256" key="2">
    <source>
        <dbReference type="ARBA" id="ARBA00022448"/>
    </source>
</evidence>
<dbReference type="InterPro" id="IPR027417">
    <property type="entry name" value="P-loop_NTPase"/>
</dbReference>
<evidence type="ECO:0000259" key="10">
    <source>
        <dbReference type="PROSITE" id="PS50893"/>
    </source>
</evidence>
<dbReference type="Pfam" id="PF00664">
    <property type="entry name" value="ABC_membrane"/>
    <property type="match status" value="1"/>
</dbReference>
<evidence type="ECO:0000256" key="1">
    <source>
        <dbReference type="ARBA" id="ARBA00004651"/>
    </source>
</evidence>
<dbReference type="Gene3D" id="1.20.1560.10">
    <property type="entry name" value="ABC transporter type 1, transmembrane domain"/>
    <property type="match status" value="1"/>
</dbReference>
<comment type="caution">
    <text evidence="12">The sequence shown here is derived from an EMBL/GenBank/DDBJ whole genome shotgun (WGS) entry which is preliminary data.</text>
</comment>
<evidence type="ECO:0000313" key="12">
    <source>
        <dbReference type="EMBL" id="TCK74088.1"/>
    </source>
</evidence>
<dbReference type="PROSITE" id="PS50893">
    <property type="entry name" value="ABC_TRANSPORTER_2"/>
    <property type="match status" value="1"/>
</dbReference>
<name>A0A4R1L783_9BACT</name>
<dbReference type="InterPro" id="IPR011527">
    <property type="entry name" value="ABC1_TM_dom"/>
</dbReference>
<keyword evidence="5" id="KW-0547">Nucleotide-binding</keyword>
<protein>
    <submittedName>
        <fullName evidence="12">ATP-binding cassette subfamily B protein</fullName>
    </submittedName>
</protein>
<feature type="domain" description="ABC transporter" evidence="10">
    <location>
        <begin position="337"/>
        <end position="585"/>
    </location>
</feature>
<keyword evidence="13" id="KW-1185">Reference proteome</keyword>
<feature type="transmembrane region" description="Helical" evidence="9">
    <location>
        <begin position="158"/>
        <end position="178"/>
    </location>
</feature>
<dbReference type="SMART" id="SM00382">
    <property type="entry name" value="AAA"/>
    <property type="match status" value="1"/>
</dbReference>
<dbReference type="PANTHER" id="PTHR43394:SF1">
    <property type="entry name" value="ATP-BINDING CASSETTE SUB-FAMILY B MEMBER 10, MITOCHONDRIAL"/>
    <property type="match status" value="1"/>
</dbReference>
<evidence type="ECO:0000256" key="9">
    <source>
        <dbReference type="SAM" id="Phobius"/>
    </source>
</evidence>
<evidence type="ECO:0000256" key="7">
    <source>
        <dbReference type="ARBA" id="ARBA00022989"/>
    </source>
</evidence>
<dbReference type="Gene3D" id="3.40.50.300">
    <property type="entry name" value="P-loop containing nucleotide triphosphate hydrolases"/>
    <property type="match status" value="1"/>
</dbReference>
<comment type="subcellular location">
    <subcellularLocation>
        <location evidence="1">Cell membrane</location>
        <topology evidence="1">Multi-pass membrane protein</topology>
    </subcellularLocation>
</comment>
<organism evidence="12 13">
    <name type="scientific">Acidipila rosea</name>
    <dbReference type="NCBI Taxonomy" id="768535"/>
    <lineage>
        <taxon>Bacteria</taxon>
        <taxon>Pseudomonadati</taxon>
        <taxon>Acidobacteriota</taxon>
        <taxon>Terriglobia</taxon>
        <taxon>Terriglobales</taxon>
        <taxon>Acidobacteriaceae</taxon>
        <taxon>Acidipila</taxon>
    </lineage>
</organism>
<dbReference type="PROSITE" id="PS50929">
    <property type="entry name" value="ABC_TM1F"/>
    <property type="match status" value="1"/>
</dbReference>
<dbReference type="GO" id="GO:0015421">
    <property type="term" value="F:ABC-type oligopeptide transporter activity"/>
    <property type="evidence" value="ECO:0007669"/>
    <property type="project" value="TreeGrafter"/>
</dbReference>
<reference evidence="12 13" key="1">
    <citation type="submission" date="2019-03" db="EMBL/GenBank/DDBJ databases">
        <title>Genomic Encyclopedia of Type Strains, Phase IV (KMG-IV): sequencing the most valuable type-strain genomes for metagenomic binning, comparative biology and taxonomic classification.</title>
        <authorList>
            <person name="Goeker M."/>
        </authorList>
    </citation>
    <scope>NUCLEOTIDE SEQUENCE [LARGE SCALE GENOMIC DNA]</scope>
    <source>
        <strain evidence="12 13">DSM 103428</strain>
    </source>
</reference>
<keyword evidence="8 9" id="KW-0472">Membrane</keyword>
<evidence type="ECO:0000256" key="6">
    <source>
        <dbReference type="ARBA" id="ARBA00022840"/>
    </source>
</evidence>
<feature type="transmembrane region" description="Helical" evidence="9">
    <location>
        <begin position="129"/>
        <end position="152"/>
    </location>
</feature>